<evidence type="ECO:0000313" key="3">
    <source>
        <dbReference type="Proteomes" id="UP000026962"/>
    </source>
</evidence>
<feature type="compositionally biased region" description="Pro residues" evidence="1">
    <location>
        <begin position="94"/>
        <end position="118"/>
    </location>
</feature>
<feature type="compositionally biased region" description="Acidic residues" evidence="1">
    <location>
        <begin position="34"/>
        <end position="47"/>
    </location>
</feature>
<reference evidence="2" key="1">
    <citation type="submission" date="2015-04" db="UniProtKB">
        <authorList>
            <consortium name="EnsemblPlants"/>
        </authorList>
    </citation>
    <scope>IDENTIFICATION</scope>
</reference>
<dbReference type="HOGENOM" id="CLU_1889136_0_0_1"/>
<dbReference type="Gramene" id="OPUNC03G11540.1">
    <property type="protein sequence ID" value="OPUNC03G11540.1"/>
    <property type="gene ID" value="OPUNC03G11540"/>
</dbReference>
<organism evidence="2">
    <name type="scientific">Oryza punctata</name>
    <name type="common">Red rice</name>
    <dbReference type="NCBI Taxonomy" id="4537"/>
    <lineage>
        <taxon>Eukaryota</taxon>
        <taxon>Viridiplantae</taxon>
        <taxon>Streptophyta</taxon>
        <taxon>Embryophyta</taxon>
        <taxon>Tracheophyta</taxon>
        <taxon>Spermatophyta</taxon>
        <taxon>Magnoliopsida</taxon>
        <taxon>Liliopsida</taxon>
        <taxon>Poales</taxon>
        <taxon>Poaceae</taxon>
        <taxon>BOP clade</taxon>
        <taxon>Oryzoideae</taxon>
        <taxon>Oryzeae</taxon>
        <taxon>Oryzinae</taxon>
        <taxon>Oryza</taxon>
    </lineage>
</organism>
<dbReference type="Proteomes" id="UP000026962">
    <property type="component" value="Chromosome 3"/>
</dbReference>
<name>A0A0E0KBT1_ORYPU</name>
<feature type="compositionally biased region" description="Low complexity" evidence="1">
    <location>
        <begin position="67"/>
        <end position="77"/>
    </location>
</feature>
<reference evidence="2" key="2">
    <citation type="submission" date="2018-05" db="EMBL/GenBank/DDBJ databases">
        <title>OpunRS2 (Oryza punctata Reference Sequence Version 2).</title>
        <authorList>
            <person name="Zhang J."/>
            <person name="Kudrna D."/>
            <person name="Lee S."/>
            <person name="Talag J."/>
            <person name="Welchert J."/>
            <person name="Wing R.A."/>
        </authorList>
    </citation>
    <scope>NUCLEOTIDE SEQUENCE [LARGE SCALE GENOMIC DNA]</scope>
</reference>
<accession>A0A0E0KBT1</accession>
<proteinExistence type="predicted"/>
<evidence type="ECO:0000256" key="1">
    <source>
        <dbReference type="SAM" id="MobiDB-lite"/>
    </source>
</evidence>
<keyword evidence="3" id="KW-1185">Reference proteome</keyword>
<dbReference type="EnsemblPlants" id="OPUNC03G11540.1">
    <property type="protein sequence ID" value="OPUNC03G11540.1"/>
    <property type="gene ID" value="OPUNC03G11540"/>
</dbReference>
<feature type="compositionally biased region" description="Low complexity" evidence="1">
    <location>
        <begin position="119"/>
        <end position="128"/>
    </location>
</feature>
<evidence type="ECO:0000313" key="2">
    <source>
        <dbReference type="EnsemblPlants" id="OPUNC03G11540.1"/>
    </source>
</evidence>
<protein>
    <submittedName>
        <fullName evidence="2">Uncharacterized protein</fullName>
    </submittedName>
</protein>
<sequence length="135" mass="14135">MKLRSGFVYDRSWAWAVVPVARAAKSSESSVEMWTEDGDGDRVEEDGATSRCTAPPFSTPEPQQDVSSPPRSPRSSPMVAQSAPPLDVAVVPKSIPPPASSANPPADPSPPPAAPATPPAATQTPETTTKVRFSI</sequence>
<feature type="region of interest" description="Disordered" evidence="1">
    <location>
        <begin position="23"/>
        <end position="135"/>
    </location>
</feature>
<dbReference type="AlphaFoldDB" id="A0A0E0KBT1"/>